<evidence type="ECO:0000313" key="2">
    <source>
        <dbReference type="Proteomes" id="UP000019112"/>
    </source>
</evidence>
<name>W6TEG9_HOLOB</name>
<dbReference type="EMBL" id="AWTR02000018">
    <property type="protein sequence ID" value="ETZ07648.1"/>
    <property type="molecule type" value="Genomic_DNA"/>
</dbReference>
<dbReference type="OrthoDB" id="8504297at2"/>
<keyword evidence="2" id="KW-1185">Reference proteome</keyword>
<comment type="caution">
    <text evidence="1">The sequence shown here is derived from an EMBL/GenBank/DDBJ whole genome shotgun (WGS) entry which is preliminary data.</text>
</comment>
<dbReference type="Proteomes" id="UP000019112">
    <property type="component" value="Unassembled WGS sequence"/>
</dbReference>
<dbReference type="AlphaFoldDB" id="W6TEG9"/>
<reference evidence="1 2" key="1">
    <citation type="journal article" date="2014" name="FEMS Microbiol. Lett.">
        <title>Draft genome sequences of three Holospora species (Holospora obtusa, Holospora undulata, and Holospora elegans), endonuclear symbiotic bacteria of the ciliate Paramecium caudatum.</title>
        <authorList>
            <person name="Dohra H."/>
            <person name="Tanaka K."/>
            <person name="Suzuki T."/>
            <person name="Fujishima M."/>
            <person name="Suzuki H."/>
        </authorList>
    </citation>
    <scope>NUCLEOTIDE SEQUENCE [LARGE SCALE GENOMIC DNA]</scope>
    <source>
        <strain evidence="1 2">F1</strain>
    </source>
</reference>
<evidence type="ECO:0000313" key="1">
    <source>
        <dbReference type="EMBL" id="ETZ07648.1"/>
    </source>
</evidence>
<protein>
    <submittedName>
        <fullName evidence="1">Uncharacterized protein</fullName>
    </submittedName>
</protein>
<proteinExistence type="predicted"/>
<dbReference type="STRING" id="1399147.P618_200152"/>
<dbReference type="RefSeq" id="WP_021827069.1">
    <property type="nucleotide sequence ID" value="NZ_AWTR02000018.1"/>
</dbReference>
<gene>
    <name evidence="1" type="ORF">P618_200152</name>
</gene>
<accession>W6TEG9</accession>
<sequence length="231" mass="27069">MTKAEIYQEIRNGAPMYYGEAPELLEALEELENQELLEDLDALYQEWSSLPKLYCTDDENELKHIEECEALFSFLTEAIFNHGDPSVIPHLLKYVPSDDDDKDSVFMEDYSSEQICNGICSARYFGESYIPVLLSCIHELVPRAMGAARWFFYSMLYDNFENFLNNQPLVKNLRMVQKDLFKEILQSCIQEITEKFQKSKKEANIKSIKSSQEDLERIERVHQEFLKICEQ</sequence>
<organism evidence="1 2">
    <name type="scientific">Holospora obtusa F1</name>
    <dbReference type="NCBI Taxonomy" id="1399147"/>
    <lineage>
        <taxon>Bacteria</taxon>
        <taxon>Pseudomonadati</taxon>
        <taxon>Pseudomonadota</taxon>
        <taxon>Alphaproteobacteria</taxon>
        <taxon>Holosporales</taxon>
        <taxon>Holosporaceae</taxon>
        <taxon>Holospora</taxon>
    </lineage>
</organism>